<organism evidence="1 2">
    <name type="scientific">Nemorincola caseinilytica</name>
    <dbReference type="NCBI Taxonomy" id="2054315"/>
    <lineage>
        <taxon>Bacteria</taxon>
        <taxon>Pseudomonadati</taxon>
        <taxon>Bacteroidota</taxon>
        <taxon>Chitinophagia</taxon>
        <taxon>Chitinophagales</taxon>
        <taxon>Chitinophagaceae</taxon>
        <taxon>Nemorincola</taxon>
    </lineage>
</organism>
<evidence type="ECO:0000313" key="2">
    <source>
        <dbReference type="Proteomes" id="UP001500067"/>
    </source>
</evidence>
<evidence type="ECO:0000313" key="1">
    <source>
        <dbReference type="EMBL" id="GAA4461801.1"/>
    </source>
</evidence>
<dbReference type="RefSeq" id="WP_345078657.1">
    <property type="nucleotide sequence ID" value="NZ_BAABFA010000005.1"/>
</dbReference>
<accession>A0ABP8N5R4</accession>
<protein>
    <submittedName>
        <fullName evidence="1">Uncharacterized protein</fullName>
    </submittedName>
</protein>
<dbReference type="Proteomes" id="UP001500067">
    <property type="component" value="Unassembled WGS sequence"/>
</dbReference>
<name>A0ABP8N5R4_9BACT</name>
<sequence length="965" mass="112573">MYKKLALITQLNGENAVDDELMQRLFTREQRELLIHSSFLSKIGTKWSFDIAFFQENIAALALLQMPLGSVYDMVTVGVARRRIKTKWIQTIASYISLLEEGDSRKESVLELVRNDNIELITFCDASKLSFDFRLQTVKEVFQKCIRLSSFPRVTRVDVIAAFIKNEAEGIKYLLSIVQSSNTSQVKALSWRVIEHFDDLGSLRNDVKQEILNTIKNIEDGGFARILVDILTKFNLVLDEDICCLLRPSKLLQEPEYLNGLFDLLISKNLVDKYYYVGLEAVDVFENHDKVQRQYKAQAKLEYFLMLPNDPNNVIAFLKLVHSKKWGPIYRDTYLNDDKQVLLKEMCELAIRIHPQNALVFFPVADILRYQISRPHNKEYIHLYEFFRKTDTVPLFFKLSLKIVDKIDLPYLALLVTKECCDFIFDNLEIEDEENVVEDKRLLPQSQIVQMYSWIRYWKEDDNLANLFHERLLHTTGIDYNKLQEERNGEHFLLEAKKHENDLKHILSPDAFIAGLTAFFQAYGSNSIPSDKVFVGVSPNIVRRLADSTFISNFLLRFEYDKKEISLSDCLNVVEKDGWFECFRAKQIYRYHFPTEESIAILSPFLKNYYSQEIQVTNFVNAIRQNGNTYSMDKKANFLKEIFVKFKYETAQENLLKMLWVIWDGFHHLKRNNYGTNQNTTLSELIIENVVSKEQLIETIISNLKSDIQADRVIASHLELCRHLEINEVTEFILDERIFSRFADYEQTHIVEIFTQLGGDEQKLLELFRKLGTVGEKNVVLYLDLSKRLLQKNKIEIVNSLLGTLSNLALDDSRRLEVSIRLISAGQEVGFAFFVDGIVQGKIWLEHFHRSLSLLNIPAKLVLKEMQRIIHHILDKSEPIESRDYSIKDFIWDCLFKVSKRNEEDLLDVESFLYTAYDGLKDSHSNAHEILFCIDRVLENYRDLDGNVYQPTDISRILATVDWAN</sequence>
<reference evidence="2" key="1">
    <citation type="journal article" date="2019" name="Int. J. Syst. Evol. Microbiol.">
        <title>The Global Catalogue of Microorganisms (GCM) 10K type strain sequencing project: providing services to taxonomists for standard genome sequencing and annotation.</title>
        <authorList>
            <consortium name="The Broad Institute Genomics Platform"/>
            <consortium name="The Broad Institute Genome Sequencing Center for Infectious Disease"/>
            <person name="Wu L."/>
            <person name="Ma J."/>
        </authorList>
    </citation>
    <scope>NUCLEOTIDE SEQUENCE [LARGE SCALE GENOMIC DNA]</scope>
    <source>
        <strain evidence="2">JCM 32105</strain>
    </source>
</reference>
<proteinExistence type="predicted"/>
<gene>
    <name evidence="1" type="ORF">GCM10023093_07190</name>
</gene>
<comment type="caution">
    <text evidence="1">The sequence shown here is derived from an EMBL/GenBank/DDBJ whole genome shotgun (WGS) entry which is preliminary data.</text>
</comment>
<keyword evidence="2" id="KW-1185">Reference proteome</keyword>
<dbReference type="EMBL" id="BAABFA010000005">
    <property type="protein sequence ID" value="GAA4461801.1"/>
    <property type="molecule type" value="Genomic_DNA"/>
</dbReference>